<sequence length="168" mass="20167">MLYVICLELILNLNQFIMECVTAKVQITQTFNEVRNFSYKRKNEHEIVNSFLDKILELQGKITEDTNFVFSLVERFEKLSWIDASNLDEETLIVLNDIISISRDIHRTMIMRFVFLNKNMRDMASLHIKEFKMSIDDLKESINDLEYIHFRMPYDSRFQEINERIQSL</sequence>
<keyword evidence="2" id="KW-1185">Reference proteome</keyword>
<comment type="caution">
    <text evidence="1">The sequence shown here is derived from an EMBL/GenBank/DDBJ whole genome shotgun (WGS) entry which is preliminary data.</text>
</comment>
<name>A0ABQ1TYM0_9FLAO</name>
<evidence type="ECO:0000313" key="1">
    <source>
        <dbReference type="EMBL" id="GGF04752.1"/>
    </source>
</evidence>
<accession>A0ABQ1TYM0</accession>
<reference evidence="2" key="1">
    <citation type="journal article" date="2019" name="Int. J. Syst. Evol. Microbiol.">
        <title>The Global Catalogue of Microorganisms (GCM) 10K type strain sequencing project: providing services to taxonomists for standard genome sequencing and annotation.</title>
        <authorList>
            <consortium name="The Broad Institute Genomics Platform"/>
            <consortium name="The Broad Institute Genome Sequencing Center for Infectious Disease"/>
            <person name="Wu L."/>
            <person name="Ma J."/>
        </authorList>
    </citation>
    <scope>NUCLEOTIDE SEQUENCE [LARGE SCALE GENOMIC DNA]</scope>
    <source>
        <strain evidence="2">CGMCC 1.16060</strain>
    </source>
</reference>
<dbReference type="Proteomes" id="UP000655016">
    <property type="component" value="Unassembled WGS sequence"/>
</dbReference>
<proteinExistence type="predicted"/>
<gene>
    <name evidence="1" type="ORF">GCM10011518_12490</name>
</gene>
<protein>
    <submittedName>
        <fullName evidence="1">Uncharacterized protein</fullName>
    </submittedName>
</protein>
<dbReference type="EMBL" id="BMKP01000002">
    <property type="protein sequence ID" value="GGF04752.1"/>
    <property type="molecule type" value="Genomic_DNA"/>
</dbReference>
<organism evidence="1 2">
    <name type="scientific">Flavobacterium limi</name>
    <dbReference type="NCBI Taxonomy" id="2045105"/>
    <lineage>
        <taxon>Bacteria</taxon>
        <taxon>Pseudomonadati</taxon>
        <taxon>Bacteroidota</taxon>
        <taxon>Flavobacteriia</taxon>
        <taxon>Flavobacteriales</taxon>
        <taxon>Flavobacteriaceae</taxon>
        <taxon>Flavobacterium</taxon>
    </lineage>
</organism>
<evidence type="ECO:0000313" key="2">
    <source>
        <dbReference type="Proteomes" id="UP000655016"/>
    </source>
</evidence>